<evidence type="ECO:0000256" key="1">
    <source>
        <dbReference type="SAM" id="MobiDB-lite"/>
    </source>
</evidence>
<feature type="compositionally biased region" description="Polar residues" evidence="1">
    <location>
        <begin position="352"/>
        <end position="364"/>
    </location>
</feature>
<evidence type="ECO:0000256" key="2">
    <source>
        <dbReference type="SAM" id="Phobius"/>
    </source>
</evidence>
<keyword evidence="5" id="KW-1185">Reference proteome</keyword>
<reference evidence="4 5" key="1">
    <citation type="journal article" date="2020" name="Microbiol. Resour. Announc.">
        <title>Draft Genome Sequence of a Cladosporium Species Isolated from the Mesophotic Ascidian Didemnum maculosum.</title>
        <authorList>
            <person name="Gioti A."/>
            <person name="Siaperas R."/>
            <person name="Nikolaivits E."/>
            <person name="Le Goff G."/>
            <person name="Ouazzani J."/>
            <person name="Kotoulas G."/>
            <person name="Topakas E."/>
        </authorList>
    </citation>
    <scope>NUCLEOTIDE SEQUENCE [LARGE SCALE GENOMIC DNA]</scope>
    <source>
        <strain evidence="4 5">TM138-S3</strain>
    </source>
</reference>
<evidence type="ECO:0000313" key="4">
    <source>
        <dbReference type="EMBL" id="KAL1582954.1"/>
    </source>
</evidence>
<dbReference type="EMBL" id="JAAQHG020000041">
    <property type="protein sequence ID" value="KAL1582954.1"/>
    <property type="molecule type" value="Genomic_DNA"/>
</dbReference>
<gene>
    <name evidence="4" type="ORF">WHR41_08233</name>
</gene>
<keyword evidence="2" id="KW-1133">Transmembrane helix</keyword>
<evidence type="ECO:0000313" key="5">
    <source>
        <dbReference type="Proteomes" id="UP000803884"/>
    </source>
</evidence>
<proteinExistence type="predicted"/>
<feature type="transmembrane region" description="Helical" evidence="2">
    <location>
        <begin position="20"/>
        <end position="40"/>
    </location>
</feature>
<protein>
    <recommendedName>
        <fullName evidence="3">Rhodopsin domain-containing protein</fullName>
    </recommendedName>
</protein>
<feature type="region of interest" description="Disordered" evidence="1">
    <location>
        <begin position="344"/>
        <end position="369"/>
    </location>
</feature>
<evidence type="ECO:0000259" key="3">
    <source>
        <dbReference type="Pfam" id="PF20684"/>
    </source>
</evidence>
<dbReference type="Proteomes" id="UP000803884">
    <property type="component" value="Unassembled WGS sequence"/>
</dbReference>
<dbReference type="AlphaFoldDB" id="A0AB34KD20"/>
<feature type="transmembrane region" description="Helical" evidence="2">
    <location>
        <begin position="212"/>
        <end position="231"/>
    </location>
</feature>
<feature type="domain" description="Rhodopsin" evidence="3">
    <location>
        <begin position="41"/>
        <end position="273"/>
    </location>
</feature>
<feature type="transmembrane region" description="Helical" evidence="2">
    <location>
        <begin position="135"/>
        <end position="157"/>
    </location>
</feature>
<feature type="region of interest" description="Disordered" evidence="1">
    <location>
        <begin position="292"/>
        <end position="313"/>
    </location>
</feature>
<name>A0AB34KD20_9PEZI</name>
<dbReference type="PANTHER" id="PTHR39614:SF2">
    <property type="entry name" value="INTEGRAL MEMBRANE PROTEIN"/>
    <property type="match status" value="1"/>
</dbReference>
<feature type="transmembrane region" description="Helical" evidence="2">
    <location>
        <begin position="103"/>
        <end position="123"/>
    </location>
</feature>
<feature type="transmembrane region" description="Helical" evidence="2">
    <location>
        <begin position="61"/>
        <end position="83"/>
    </location>
</feature>
<keyword evidence="2" id="KW-0472">Membrane</keyword>
<keyword evidence="2" id="KW-0812">Transmembrane</keyword>
<feature type="transmembrane region" description="Helical" evidence="2">
    <location>
        <begin position="177"/>
        <end position="200"/>
    </location>
</feature>
<dbReference type="PANTHER" id="PTHR39614">
    <property type="entry name" value="INTEGRAL MEMBRANE PROTEIN"/>
    <property type="match status" value="1"/>
</dbReference>
<dbReference type="Pfam" id="PF20684">
    <property type="entry name" value="Fung_rhodopsin"/>
    <property type="match status" value="1"/>
</dbReference>
<sequence length="383" mass="41138">MDSESSSVHPSTVVNDRDCGAQLTIAAWFSITLSLIFYATRLIVRWPWRALFRYDDMVTSAATILSVAQSIVAIKSVSAGLGMVPEDLDTPTVATIGTFLSTAQTLFVLVVFLSKIAACLLLYRLTCHRRQRAYTIAVGAASAAFCIVCLVIVNVGSGVQEPGLPGRGNAKATINRWIAYTVLNVLVDVCIVALAAMLVWGLEMRTATKSKIVLTFALRLAATPLCILRIAHMSGALRSERDTFAYVGVEVFAQMEMCYNLISATVPSLTMFLASARTGLLDLGGTTTATGTYGSASRQRGTQQATAGSQLSKRRAVASVQEQGSEAIELTDQGHGATCSAVAVDKREPLQRPQQERGNSLSSDDSQRAIIRVERTVSLRYGN</sequence>
<dbReference type="GeneID" id="96009675"/>
<dbReference type="RefSeq" id="XP_069226061.1">
    <property type="nucleotide sequence ID" value="XM_069376837.1"/>
</dbReference>
<feature type="compositionally biased region" description="Polar residues" evidence="1">
    <location>
        <begin position="295"/>
        <end position="311"/>
    </location>
</feature>
<organism evidence="4 5">
    <name type="scientific">Cladosporium halotolerans</name>
    <dbReference type="NCBI Taxonomy" id="1052096"/>
    <lineage>
        <taxon>Eukaryota</taxon>
        <taxon>Fungi</taxon>
        <taxon>Dikarya</taxon>
        <taxon>Ascomycota</taxon>
        <taxon>Pezizomycotina</taxon>
        <taxon>Dothideomycetes</taxon>
        <taxon>Dothideomycetidae</taxon>
        <taxon>Cladosporiales</taxon>
        <taxon>Cladosporiaceae</taxon>
        <taxon>Cladosporium</taxon>
    </lineage>
</organism>
<comment type="caution">
    <text evidence="4">The sequence shown here is derived from an EMBL/GenBank/DDBJ whole genome shotgun (WGS) entry which is preliminary data.</text>
</comment>
<dbReference type="InterPro" id="IPR049326">
    <property type="entry name" value="Rhodopsin_dom_fungi"/>
</dbReference>
<accession>A0AB34KD20</accession>